<sequence>MREVTPSAAAPTRRLVTVGALGAVVVALAGCGIRLEDDAPRVPLVPTREPIAAEDALVRLLGAVQAASVASFVTTDRLAPLLPPLHARQATVLHDALRQRGVPESALPTATPSPTASAAPAGTPATATPGGTSAPSASAGAALPRRTVTEVESAVLAASTGLQDAEPELRPVLVALLGQAEAAVLLSGGAGGAATPTPSPTAPPTPSPSASASVATAWSSPSALAPLITAVRRATFLLEVAAARSPRAIRTAWLRDITALQALTADLVTAAGDAAPLPDLAQTLPRPVTTPAEAATLATEAMSTLLAATGGSLRTLTDADPEAALAAAPGWVGTVAAAAHRHGTRLTAFPGLA</sequence>
<feature type="region of interest" description="Disordered" evidence="1">
    <location>
        <begin position="104"/>
        <end position="145"/>
    </location>
</feature>
<organism evidence="2 3">
    <name type="scientific">Knoellia locipacati</name>
    <dbReference type="NCBI Taxonomy" id="882824"/>
    <lineage>
        <taxon>Bacteria</taxon>
        <taxon>Bacillati</taxon>
        <taxon>Actinomycetota</taxon>
        <taxon>Actinomycetes</taxon>
        <taxon>Micrococcales</taxon>
        <taxon>Intrasporangiaceae</taxon>
        <taxon>Knoellia</taxon>
    </lineage>
</organism>
<dbReference type="Proteomes" id="UP000321793">
    <property type="component" value="Unassembled WGS sequence"/>
</dbReference>
<evidence type="ECO:0000313" key="2">
    <source>
        <dbReference type="EMBL" id="GEQ12005.1"/>
    </source>
</evidence>
<accession>A0A512SVS2</accession>
<feature type="region of interest" description="Disordered" evidence="1">
    <location>
        <begin position="189"/>
        <end position="213"/>
    </location>
</feature>
<gene>
    <name evidence="2" type="ORF">KLO01_00520</name>
</gene>
<comment type="caution">
    <text evidence="2">The sequence shown here is derived from an EMBL/GenBank/DDBJ whole genome shotgun (WGS) entry which is preliminary data.</text>
</comment>
<dbReference type="RefSeq" id="WP_147061545.1">
    <property type="nucleotide sequence ID" value="NZ_BAABDN010000001.1"/>
</dbReference>
<evidence type="ECO:0000256" key="1">
    <source>
        <dbReference type="SAM" id="MobiDB-lite"/>
    </source>
</evidence>
<evidence type="ECO:0000313" key="3">
    <source>
        <dbReference type="Proteomes" id="UP000321793"/>
    </source>
</evidence>
<dbReference type="AlphaFoldDB" id="A0A512SVS2"/>
<evidence type="ECO:0008006" key="4">
    <source>
        <dbReference type="Google" id="ProtNLM"/>
    </source>
</evidence>
<feature type="compositionally biased region" description="Low complexity" evidence="1">
    <location>
        <begin position="105"/>
        <end position="144"/>
    </location>
</feature>
<dbReference type="EMBL" id="BKBA01000001">
    <property type="protein sequence ID" value="GEQ12005.1"/>
    <property type="molecule type" value="Genomic_DNA"/>
</dbReference>
<dbReference type="OrthoDB" id="5146090at2"/>
<proteinExistence type="predicted"/>
<reference evidence="2 3" key="1">
    <citation type="submission" date="2019-07" db="EMBL/GenBank/DDBJ databases">
        <title>Whole genome shotgun sequence of Knoellia locipacati NBRC 109775.</title>
        <authorList>
            <person name="Hosoyama A."/>
            <person name="Uohara A."/>
            <person name="Ohji S."/>
            <person name="Ichikawa N."/>
        </authorList>
    </citation>
    <scope>NUCLEOTIDE SEQUENCE [LARGE SCALE GENOMIC DNA]</scope>
    <source>
        <strain evidence="2 3">NBRC 109775</strain>
    </source>
</reference>
<dbReference type="PROSITE" id="PS51257">
    <property type="entry name" value="PROKAR_LIPOPROTEIN"/>
    <property type="match status" value="1"/>
</dbReference>
<feature type="compositionally biased region" description="Pro residues" evidence="1">
    <location>
        <begin position="197"/>
        <end position="207"/>
    </location>
</feature>
<protein>
    <recommendedName>
        <fullName evidence="4">DUF4439 domain-containing protein</fullName>
    </recommendedName>
</protein>
<name>A0A512SVS2_9MICO</name>
<keyword evidence="3" id="KW-1185">Reference proteome</keyword>